<dbReference type="Proteomes" id="UP000182569">
    <property type="component" value="Chromosome"/>
</dbReference>
<feature type="transmembrane region" description="Helical" evidence="6">
    <location>
        <begin position="146"/>
        <end position="168"/>
    </location>
</feature>
<accession>A0A1J0GNY7</accession>
<feature type="transmembrane region" description="Helical" evidence="6">
    <location>
        <begin position="199"/>
        <end position="218"/>
    </location>
</feature>
<dbReference type="InterPro" id="IPR001851">
    <property type="entry name" value="ABC_transp_permease"/>
</dbReference>
<keyword evidence="4 6" id="KW-1133">Transmembrane helix</keyword>
<dbReference type="AlphaFoldDB" id="A0A1J0GNY7"/>
<feature type="transmembrane region" description="Helical" evidence="6">
    <location>
        <begin position="280"/>
        <end position="297"/>
    </location>
</feature>
<organism evidence="7 8">
    <name type="scientific">Clostridium estertheticum subsp. estertheticum</name>
    <dbReference type="NCBI Taxonomy" id="1552"/>
    <lineage>
        <taxon>Bacteria</taxon>
        <taxon>Bacillati</taxon>
        <taxon>Bacillota</taxon>
        <taxon>Clostridia</taxon>
        <taxon>Eubacteriales</taxon>
        <taxon>Clostridiaceae</taxon>
        <taxon>Clostridium</taxon>
    </lineage>
</organism>
<feature type="transmembrane region" description="Helical" evidence="6">
    <location>
        <begin position="85"/>
        <end position="108"/>
    </location>
</feature>
<name>A0A1J0GNY7_9CLOT</name>
<protein>
    <submittedName>
        <fullName evidence="7">Ribose ABC transporter permease</fullName>
    </submittedName>
</protein>
<evidence type="ECO:0000256" key="5">
    <source>
        <dbReference type="ARBA" id="ARBA00023136"/>
    </source>
</evidence>
<dbReference type="KEGG" id="ceu:A7L45_08475"/>
<keyword evidence="2" id="KW-1003">Cell membrane</keyword>
<dbReference type="EMBL" id="CP015756">
    <property type="protein sequence ID" value="APC42632.1"/>
    <property type="molecule type" value="Genomic_DNA"/>
</dbReference>
<comment type="subcellular location">
    <subcellularLocation>
        <location evidence="1">Cell membrane</location>
        <topology evidence="1">Multi-pass membrane protein</topology>
    </subcellularLocation>
</comment>
<feature type="transmembrane region" description="Helical" evidence="6">
    <location>
        <begin position="115"/>
        <end position="134"/>
    </location>
</feature>
<proteinExistence type="predicted"/>
<dbReference type="CDD" id="cd06579">
    <property type="entry name" value="TM_PBP1_transp_AraH_like"/>
    <property type="match status" value="1"/>
</dbReference>
<keyword evidence="8" id="KW-1185">Reference proteome</keyword>
<evidence type="ECO:0000256" key="4">
    <source>
        <dbReference type="ARBA" id="ARBA00022989"/>
    </source>
</evidence>
<dbReference type="Pfam" id="PF02653">
    <property type="entry name" value="BPD_transp_2"/>
    <property type="match status" value="1"/>
</dbReference>
<dbReference type="OrthoDB" id="1765588at2"/>
<evidence type="ECO:0000256" key="6">
    <source>
        <dbReference type="SAM" id="Phobius"/>
    </source>
</evidence>
<dbReference type="GO" id="GO:0022857">
    <property type="term" value="F:transmembrane transporter activity"/>
    <property type="evidence" value="ECO:0007669"/>
    <property type="project" value="InterPro"/>
</dbReference>
<feature type="transmembrane region" description="Helical" evidence="6">
    <location>
        <begin position="230"/>
        <end position="247"/>
    </location>
</feature>
<evidence type="ECO:0000256" key="1">
    <source>
        <dbReference type="ARBA" id="ARBA00004651"/>
    </source>
</evidence>
<sequence length="306" mass="32922">MNKPLTRTVLPLVGLLVLTVLFTILTDGRLIQPFNIELLLSQTYMLMIASTGVFLIMTMGCLDFSQGSMLAIASIVVCYLSKYNLFLAIIGGIATGAAIGAINGFFLVKRKIMSFIVTICTMFLFRGFCAYLTTNSPVYAVNNISTYHTMTVELTLTIVILLLVFLLFHFTKLGSNLKAIGAGETGSRFAGIKVGKTKWLIYIAAGAITGFAAFINVINVGSVTSTSGNMMETQILIALVLGGLPISGGAKVRFINLIVGVLTYKILSVGLVMIGLTTSMQQLIEGIVFLIVVALFSDRKSIQVIK</sequence>
<evidence type="ECO:0000256" key="3">
    <source>
        <dbReference type="ARBA" id="ARBA00022692"/>
    </source>
</evidence>
<dbReference type="PANTHER" id="PTHR32196">
    <property type="entry name" value="ABC TRANSPORTER PERMEASE PROTEIN YPHD-RELATED-RELATED"/>
    <property type="match status" value="1"/>
</dbReference>
<evidence type="ECO:0000256" key="2">
    <source>
        <dbReference type="ARBA" id="ARBA00022475"/>
    </source>
</evidence>
<keyword evidence="3 6" id="KW-0812">Transmembrane</keyword>
<keyword evidence="5 6" id="KW-0472">Membrane</keyword>
<feature type="transmembrane region" description="Helical" evidence="6">
    <location>
        <begin position="12"/>
        <end position="31"/>
    </location>
</feature>
<gene>
    <name evidence="7" type="ORF">A7L45_08475</name>
</gene>
<feature type="transmembrane region" description="Helical" evidence="6">
    <location>
        <begin position="43"/>
        <end position="65"/>
    </location>
</feature>
<dbReference type="GO" id="GO:0005886">
    <property type="term" value="C:plasma membrane"/>
    <property type="evidence" value="ECO:0007669"/>
    <property type="project" value="UniProtKB-SubCell"/>
</dbReference>
<evidence type="ECO:0000313" key="8">
    <source>
        <dbReference type="Proteomes" id="UP000182569"/>
    </source>
</evidence>
<feature type="transmembrane region" description="Helical" evidence="6">
    <location>
        <begin position="254"/>
        <end position="274"/>
    </location>
</feature>
<reference evidence="8" key="1">
    <citation type="journal article" date="2016" name="Front. Microbiol.">
        <title>Complete Genome Sequence of Clostridium estertheticum DSM 8809, a Microbe Identified in Spoiled Vacuum Packed Beef.</title>
        <authorList>
            <person name="Yu Z."/>
            <person name="Gunn L."/>
            <person name="Brennan E."/>
            <person name="Reid R."/>
            <person name="Wall P.G."/>
            <person name="Gaora O.P."/>
            <person name="Hurley D."/>
            <person name="Bolton D."/>
            <person name="Fanning S."/>
        </authorList>
    </citation>
    <scope>NUCLEOTIDE SEQUENCE [LARGE SCALE GENOMIC DNA]</scope>
    <source>
        <strain evidence="8">DSM 8809</strain>
    </source>
</reference>
<dbReference type="STRING" id="1552.A7L45_08475"/>
<evidence type="ECO:0000313" key="7">
    <source>
        <dbReference type="EMBL" id="APC42632.1"/>
    </source>
</evidence>